<feature type="transmembrane region" description="Helical" evidence="1">
    <location>
        <begin position="100"/>
        <end position="119"/>
    </location>
</feature>
<evidence type="ECO:0000313" key="2">
    <source>
        <dbReference type="EMBL" id="MFC5496153.1"/>
    </source>
</evidence>
<keyword evidence="1" id="KW-0472">Membrane</keyword>
<dbReference type="EMBL" id="JBHSMF010000002">
    <property type="protein sequence ID" value="MFC5496153.1"/>
    <property type="molecule type" value="Genomic_DNA"/>
</dbReference>
<feature type="transmembrane region" description="Helical" evidence="1">
    <location>
        <begin position="157"/>
        <end position="184"/>
    </location>
</feature>
<keyword evidence="1" id="KW-0812">Transmembrane</keyword>
<comment type="caution">
    <text evidence="2">The sequence shown here is derived from an EMBL/GenBank/DDBJ whole genome shotgun (WGS) entry which is preliminary data.</text>
</comment>
<dbReference type="InterPro" id="IPR030802">
    <property type="entry name" value="Permease_MalE"/>
</dbReference>
<keyword evidence="3" id="KW-1185">Reference proteome</keyword>
<accession>A0ABW0N9B8</accession>
<reference evidence="3" key="1">
    <citation type="journal article" date="2019" name="Int. J. Syst. Evol. Microbiol.">
        <title>The Global Catalogue of Microorganisms (GCM) 10K type strain sequencing project: providing services to taxonomists for standard genome sequencing and annotation.</title>
        <authorList>
            <consortium name="The Broad Institute Genomics Platform"/>
            <consortium name="The Broad Institute Genome Sequencing Center for Infectious Disease"/>
            <person name="Wu L."/>
            <person name="Ma J."/>
        </authorList>
    </citation>
    <scope>NUCLEOTIDE SEQUENCE [LARGE SCALE GENOMIC DNA]</scope>
    <source>
        <strain evidence="3">CCUG 57401</strain>
    </source>
</reference>
<feature type="transmembrane region" description="Helical" evidence="1">
    <location>
        <begin position="64"/>
        <end position="88"/>
    </location>
</feature>
<organism evidence="2 3">
    <name type="scientific">Caenimonas terrae</name>
    <dbReference type="NCBI Taxonomy" id="696074"/>
    <lineage>
        <taxon>Bacteria</taxon>
        <taxon>Pseudomonadati</taxon>
        <taxon>Pseudomonadota</taxon>
        <taxon>Betaproteobacteria</taxon>
        <taxon>Burkholderiales</taxon>
        <taxon>Comamonadaceae</taxon>
        <taxon>Caenimonas</taxon>
    </lineage>
</organism>
<feature type="transmembrane region" description="Helical" evidence="1">
    <location>
        <begin position="205"/>
        <end position="227"/>
    </location>
</feature>
<protein>
    <submittedName>
        <fullName evidence="2">MlaE family ABC transporter permease</fullName>
    </submittedName>
</protein>
<keyword evidence="1" id="KW-1133">Transmembrane helix</keyword>
<dbReference type="Proteomes" id="UP001596037">
    <property type="component" value="Unassembled WGS sequence"/>
</dbReference>
<dbReference type="Pfam" id="PF02405">
    <property type="entry name" value="MlaE"/>
    <property type="match status" value="1"/>
</dbReference>
<gene>
    <name evidence="2" type="ORF">ACFPOE_01285</name>
</gene>
<feature type="transmembrane region" description="Helical" evidence="1">
    <location>
        <begin position="21"/>
        <end position="44"/>
    </location>
</feature>
<evidence type="ECO:0000256" key="1">
    <source>
        <dbReference type="SAM" id="Phobius"/>
    </source>
</evidence>
<feature type="transmembrane region" description="Helical" evidence="1">
    <location>
        <begin position="247"/>
        <end position="266"/>
    </location>
</feature>
<evidence type="ECO:0000313" key="3">
    <source>
        <dbReference type="Proteomes" id="UP001596037"/>
    </source>
</evidence>
<name>A0ABW0N9B8_9BURK</name>
<sequence length="267" mass="28623">MSSPGTWTQALASIGALPVRWLAGWWKIVEFGAVVLVLAISPSSYRAGIGPALARHVYLDTVPILGWFTTLCALLTLVITRIVVVTAYSYGLSQYALEMVIRVLVLELIPLTAALFVALRCTIPNGAALGEMRRLGRFEALRRQGLDPVAREVLPRVLAGIFSAITLAALSCVVALVLAYLAVYGTTTAGIAGYTRMFGHVFNPAVALIFVLKTLFFSLAVSVIPMASALFDLEGDGSRESAALQGLVRMFAVLLLIESVSLVGNYY</sequence>
<proteinExistence type="predicted"/>
<dbReference type="RefSeq" id="WP_376848184.1">
    <property type="nucleotide sequence ID" value="NZ_JBHSMF010000002.1"/>
</dbReference>